<sequence>MKKLTLIVCFLSLLITGCKIKGLEESQAKPAKADGAAAVPPSSEESVVEIKCPDKSRCLDLFEGLTLKVGMDKVKVSKLPLLKGDKVENLSTAQFGRVTGEIVVELHDNSVPEIANMIVAKSGSKSLVYRVENNTVDLYNALMLLSKNKSVRMTELQVFYSGHSSTAETF</sequence>
<comment type="caution">
    <text evidence="1">The sequence shown here is derived from an EMBL/GenBank/DDBJ whole genome shotgun (WGS) entry which is preliminary data.</text>
</comment>
<dbReference type="RefSeq" id="WP_377120950.1">
    <property type="nucleotide sequence ID" value="NZ_JBHRSD010000006.1"/>
</dbReference>
<dbReference type="EMBL" id="JBHRSD010000006">
    <property type="protein sequence ID" value="MFC3031582.1"/>
    <property type="molecule type" value="Genomic_DNA"/>
</dbReference>
<accession>A0ABV7CG41</accession>
<reference evidence="2" key="1">
    <citation type="journal article" date="2019" name="Int. J. Syst. Evol. Microbiol.">
        <title>The Global Catalogue of Microorganisms (GCM) 10K type strain sequencing project: providing services to taxonomists for standard genome sequencing and annotation.</title>
        <authorList>
            <consortium name="The Broad Institute Genomics Platform"/>
            <consortium name="The Broad Institute Genome Sequencing Center for Infectious Disease"/>
            <person name="Wu L."/>
            <person name="Ma J."/>
        </authorList>
    </citation>
    <scope>NUCLEOTIDE SEQUENCE [LARGE SCALE GENOMIC DNA]</scope>
    <source>
        <strain evidence="2">KCTC 42730</strain>
    </source>
</reference>
<protein>
    <submittedName>
        <fullName evidence="1">Uncharacterized protein</fullName>
    </submittedName>
</protein>
<gene>
    <name evidence="1" type="ORF">ACFOEE_03470</name>
</gene>
<name>A0ABV7CG41_9GAMM</name>
<keyword evidence="2" id="KW-1185">Reference proteome</keyword>
<evidence type="ECO:0000313" key="1">
    <source>
        <dbReference type="EMBL" id="MFC3031582.1"/>
    </source>
</evidence>
<organism evidence="1 2">
    <name type="scientific">Pseudoalteromonas fenneropenaei</name>
    <dbReference type="NCBI Taxonomy" id="1737459"/>
    <lineage>
        <taxon>Bacteria</taxon>
        <taxon>Pseudomonadati</taxon>
        <taxon>Pseudomonadota</taxon>
        <taxon>Gammaproteobacteria</taxon>
        <taxon>Alteromonadales</taxon>
        <taxon>Pseudoalteromonadaceae</taxon>
        <taxon>Pseudoalteromonas</taxon>
    </lineage>
</organism>
<dbReference type="PROSITE" id="PS51257">
    <property type="entry name" value="PROKAR_LIPOPROTEIN"/>
    <property type="match status" value="1"/>
</dbReference>
<proteinExistence type="predicted"/>
<dbReference type="Proteomes" id="UP001595453">
    <property type="component" value="Unassembled WGS sequence"/>
</dbReference>
<evidence type="ECO:0000313" key="2">
    <source>
        <dbReference type="Proteomes" id="UP001595453"/>
    </source>
</evidence>